<evidence type="ECO:0000259" key="1">
    <source>
        <dbReference type="Pfam" id="PF00675"/>
    </source>
</evidence>
<keyword evidence="4" id="KW-1185">Reference proteome</keyword>
<dbReference type="PANTHER" id="PTHR11851:SF134">
    <property type="entry name" value="ZINC-DEPENDENT PROTEASE"/>
    <property type="match status" value="1"/>
</dbReference>
<dbReference type="SUPFAM" id="SSF63411">
    <property type="entry name" value="LuxS/MPP-like metallohydrolase"/>
    <property type="match status" value="2"/>
</dbReference>
<evidence type="ECO:0000313" key="4">
    <source>
        <dbReference type="Proteomes" id="UP000464754"/>
    </source>
</evidence>
<proteinExistence type="predicted"/>
<dbReference type="InterPro" id="IPR007863">
    <property type="entry name" value="Peptidase_M16_C"/>
</dbReference>
<sequence length="427" mass="49891">MKKIVNERYKESYVEETLSNGLHVVLWQKPDYQKSLFMMATPLGALDIEQVDSKGNNYRFPAGIAHFLEHKMFETKEGDIMEEFSKMGANVNAFTSYTETVYYFTCASDVEKPLNLLLDFVQELNISEASVEKEKGIIIQELNMYKQMSDSRLLNETYASLFSKHPLRYDIGGDDKSVSSTTVEDLRNCYHLNYHPQRMVLVGVCSDDPKRIMEIIRKNQEGKHFEPIEAVKRKEFIEPKNTNREIYTFSMDIQTPKVSLSYKLDGIEDVKKRIYAEWCIRMMIDSVFSSLNPEYQDWIDQGIINDFVGGDIDFGKDYGVLMFYGETEKRKEFYSLIESVVERISKGDIQEDVLQQLKRRYFGQTIRSLNSFDDIAITFVRNYFDQTDFFVSLDILDKICLEDIKECCKFIVKEHKSIIEIMPEKSQ</sequence>
<dbReference type="InterPro" id="IPR011249">
    <property type="entry name" value="Metalloenz_LuxS/M16"/>
</dbReference>
<protein>
    <submittedName>
        <fullName evidence="3">Peptidase M16</fullName>
    </submittedName>
</protein>
<dbReference type="NCBIfam" id="NF047421">
    <property type="entry name" value="YfmH_fam"/>
    <property type="match status" value="1"/>
</dbReference>
<dbReference type="AlphaFoldDB" id="A0A6N4TF98"/>
<dbReference type="PANTHER" id="PTHR11851">
    <property type="entry name" value="METALLOPROTEASE"/>
    <property type="match status" value="1"/>
</dbReference>
<dbReference type="RefSeq" id="WP_118276894.1">
    <property type="nucleotide sequence ID" value="NZ_AP019695.1"/>
</dbReference>
<gene>
    <name evidence="3" type="ORF">Aargi30884_07190</name>
</gene>
<feature type="domain" description="Peptidase M16 C-terminal" evidence="2">
    <location>
        <begin position="182"/>
        <end position="360"/>
    </location>
</feature>
<dbReference type="Pfam" id="PF00675">
    <property type="entry name" value="Peptidase_M16"/>
    <property type="match status" value="1"/>
</dbReference>
<dbReference type="Pfam" id="PF05193">
    <property type="entry name" value="Peptidase_M16_C"/>
    <property type="match status" value="1"/>
</dbReference>
<dbReference type="EMBL" id="AP019695">
    <property type="protein sequence ID" value="BBK21816.1"/>
    <property type="molecule type" value="Genomic_DNA"/>
</dbReference>
<dbReference type="KEGG" id="aarg:Aargi30884_07190"/>
<name>A0A6N4TF98_9FIRM</name>
<evidence type="ECO:0000259" key="2">
    <source>
        <dbReference type="Pfam" id="PF05193"/>
    </source>
</evidence>
<dbReference type="InterPro" id="IPR050361">
    <property type="entry name" value="MPP/UQCRC_Complex"/>
</dbReference>
<accession>A0A6N4TF98</accession>
<reference evidence="4" key="1">
    <citation type="submission" date="2019-05" db="EMBL/GenBank/DDBJ databases">
        <title>Complete genome sequencing of Absiella argi strain JCM 30884.</title>
        <authorList>
            <person name="Sakamoto M."/>
            <person name="Murakami T."/>
            <person name="Mori H."/>
        </authorList>
    </citation>
    <scope>NUCLEOTIDE SEQUENCE [LARGE SCALE GENOMIC DNA]</scope>
    <source>
        <strain evidence="4">JCM 30884</strain>
    </source>
</reference>
<organism evidence="3 4">
    <name type="scientific">Amedibacterium intestinale</name>
    <dbReference type="NCBI Taxonomy" id="2583452"/>
    <lineage>
        <taxon>Bacteria</taxon>
        <taxon>Bacillati</taxon>
        <taxon>Bacillota</taxon>
        <taxon>Erysipelotrichia</taxon>
        <taxon>Erysipelotrichales</taxon>
        <taxon>Erysipelotrichaceae</taxon>
        <taxon>Amedibacterium</taxon>
    </lineage>
</organism>
<dbReference type="GO" id="GO:0046872">
    <property type="term" value="F:metal ion binding"/>
    <property type="evidence" value="ECO:0007669"/>
    <property type="project" value="InterPro"/>
</dbReference>
<feature type="domain" description="Peptidase M16 N-terminal" evidence="1">
    <location>
        <begin position="62"/>
        <end position="172"/>
    </location>
</feature>
<evidence type="ECO:0000313" key="3">
    <source>
        <dbReference type="EMBL" id="BBK21816.1"/>
    </source>
</evidence>
<dbReference type="Gene3D" id="3.30.830.10">
    <property type="entry name" value="Metalloenzyme, LuxS/M16 peptidase-like"/>
    <property type="match status" value="2"/>
</dbReference>
<dbReference type="Proteomes" id="UP000464754">
    <property type="component" value="Chromosome"/>
</dbReference>
<dbReference type="InterPro" id="IPR011765">
    <property type="entry name" value="Pept_M16_N"/>
</dbReference>